<evidence type="ECO:0000313" key="18">
    <source>
        <dbReference type="Proteomes" id="UP001629953"/>
    </source>
</evidence>
<evidence type="ECO:0000256" key="1">
    <source>
        <dbReference type="ARBA" id="ARBA00004651"/>
    </source>
</evidence>
<keyword evidence="18" id="KW-1185">Reference proteome</keyword>
<dbReference type="HAMAP" id="MF_00913">
    <property type="entry name" value="PGT_FtsW_proteobact"/>
    <property type="match status" value="1"/>
</dbReference>
<evidence type="ECO:0000256" key="12">
    <source>
        <dbReference type="ARBA" id="ARBA00023306"/>
    </source>
</evidence>
<evidence type="ECO:0000256" key="3">
    <source>
        <dbReference type="ARBA" id="ARBA00022475"/>
    </source>
</evidence>
<evidence type="ECO:0000256" key="4">
    <source>
        <dbReference type="ARBA" id="ARBA00022618"/>
    </source>
</evidence>
<evidence type="ECO:0000256" key="16">
    <source>
        <dbReference type="HAMAP-Rule" id="MF_00913"/>
    </source>
</evidence>
<keyword evidence="9 16" id="KW-0573">Peptidoglycan synthesis</keyword>
<organism evidence="17 18">
    <name type="scientific">Celerinatantimonas yamalensis</name>
    <dbReference type="NCBI Taxonomy" id="559956"/>
    <lineage>
        <taxon>Bacteria</taxon>
        <taxon>Pseudomonadati</taxon>
        <taxon>Pseudomonadota</taxon>
        <taxon>Gammaproteobacteria</taxon>
        <taxon>Celerinatantimonadaceae</taxon>
        <taxon>Celerinatantimonas</taxon>
    </lineage>
</organism>
<dbReference type="InterPro" id="IPR013437">
    <property type="entry name" value="FtsW"/>
</dbReference>
<comment type="catalytic activity">
    <reaction evidence="15 16">
        <text>[GlcNAc-(1-&gt;4)-Mur2Ac(oyl-L-Ala-gamma-D-Glu-L-Lys-D-Ala-D-Ala)](n)-di-trans,octa-cis-undecaprenyl diphosphate + beta-D-GlcNAc-(1-&gt;4)-Mur2Ac(oyl-L-Ala-gamma-D-Glu-L-Lys-D-Ala-D-Ala)-di-trans,octa-cis-undecaprenyl diphosphate = [GlcNAc-(1-&gt;4)-Mur2Ac(oyl-L-Ala-gamma-D-Glu-L-Lys-D-Ala-D-Ala)](n+1)-di-trans,octa-cis-undecaprenyl diphosphate + di-trans,octa-cis-undecaprenyl diphosphate + H(+)</text>
        <dbReference type="Rhea" id="RHEA:23708"/>
        <dbReference type="Rhea" id="RHEA-COMP:9602"/>
        <dbReference type="Rhea" id="RHEA-COMP:9603"/>
        <dbReference type="ChEBI" id="CHEBI:15378"/>
        <dbReference type="ChEBI" id="CHEBI:58405"/>
        <dbReference type="ChEBI" id="CHEBI:60033"/>
        <dbReference type="ChEBI" id="CHEBI:78435"/>
        <dbReference type="EC" id="2.4.99.28"/>
    </reaction>
</comment>
<comment type="subcellular location">
    <subcellularLocation>
        <location evidence="16">Cell inner membrane</location>
        <topology evidence="16">Multi-pass membrane protein</topology>
    </subcellularLocation>
    <subcellularLocation>
        <location evidence="1">Cell membrane</location>
        <topology evidence="1">Multi-pass membrane protein</topology>
    </subcellularLocation>
    <text evidence="16">Localizes to the division septum.</text>
</comment>
<accession>A0ABW9G5Y7</accession>
<evidence type="ECO:0000256" key="8">
    <source>
        <dbReference type="ARBA" id="ARBA00022960"/>
    </source>
</evidence>
<dbReference type="GO" id="GO:0051301">
    <property type="term" value="P:cell division"/>
    <property type="evidence" value="ECO:0007669"/>
    <property type="project" value="UniProtKB-KW"/>
</dbReference>
<evidence type="ECO:0000256" key="14">
    <source>
        <dbReference type="ARBA" id="ARBA00038053"/>
    </source>
</evidence>
<feature type="transmembrane region" description="Helical" evidence="16">
    <location>
        <begin position="129"/>
        <end position="150"/>
    </location>
</feature>
<gene>
    <name evidence="16 17" type="primary">ftsW</name>
    <name evidence="17" type="ORF">ABUE30_06995</name>
</gene>
<evidence type="ECO:0000256" key="10">
    <source>
        <dbReference type="ARBA" id="ARBA00022989"/>
    </source>
</evidence>
<keyword evidence="6 16" id="KW-0808">Transferase</keyword>
<keyword evidence="8 16" id="KW-0133">Cell shape</keyword>
<evidence type="ECO:0000256" key="6">
    <source>
        <dbReference type="ARBA" id="ARBA00022679"/>
    </source>
</evidence>
<protein>
    <recommendedName>
        <fullName evidence="16">Probable peptidoglycan glycosyltransferase FtsW</fullName>
        <shortName evidence="16">PGT</shortName>
        <ecNumber evidence="16">2.4.99.28</ecNumber>
    </recommendedName>
    <alternativeName>
        <fullName evidence="16">Cell division protein FtsW</fullName>
    </alternativeName>
    <alternativeName>
        <fullName evidence="16">Cell wall polymerase</fullName>
    </alternativeName>
    <alternativeName>
        <fullName evidence="16">Peptidoglycan polymerase</fullName>
        <shortName evidence="16">PG polymerase</shortName>
    </alternativeName>
</protein>
<keyword evidence="12 16" id="KW-0131">Cell cycle</keyword>
<evidence type="ECO:0000256" key="5">
    <source>
        <dbReference type="ARBA" id="ARBA00022676"/>
    </source>
</evidence>
<comment type="caution">
    <text evidence="17">The sequence shown here is derived from an EMBL/GenBank/DDBJ whole genome shotgun (WGS) entry which is preliminary data.</text>
</comment>
<reference evidence="17 18" key="1">
    <citation type="journal article" date="2013" name="Int. J. Syst. Evol. Microbiol.">
        <title>Celerinatantimonas yamalensis sp. nov., a cold-adapted diazotrophic bacterium from a cold permafrost brine.</title>
        <authorList>
            <person name="Shcherbakova V."/>
            <person name="Chuvilskaya N."/>
            <person name="Rivkina E."/>
            <person name="Demidov N."/>
            <person name="Uchaeva V."/>
            <person name="Suetin S."/>
            <person name="Suzina N."/>
            <person name="Gilichinsky D."/>
        </authorList>
    </citation>
    <scope>NUCLEOTIDE SEQUENCE [LARGE SCALE GENOMIC DNA]</scope>
    <source>
        <strain evidence="17 18">C7</strain>
    </source>
</reference>
<feature type="transmembrane region" description="Helical" evidence="16">
    <location>
        <begin position="207"/>
        <end position="224"/>
    </location>
</feature>
<comment type="pathway">
    <text evidence="2 16">Cell wall biogenesis; peptidoglycan biosynthesis.</text>
</comment>
<evidence type="ECO:0000313" key="17">
    <source>
        <dbReference type="EMBL" id="MFM2484814.1"/>
    </source>
</evidence>
<dbReference type="EC" id="2.4.99.28" evidence="16"/>
<evidence type="ECO:0000256" key="7">
    <source>
        <dbReference type="ARBA" id="ARBA00022692"/>
    </source>
</evidence>
<dbReference type="NCBIfam" id="NF008042">
    <property type="entry name" value="PRK10774.1"/>
    <property type="match status" value="1"/>
</dbReference>
<keyword evidence="16" id="KW-0997">Cell inner membrane</keyword>
<dbReference type="InterPro" id="IPR018365">
    <property type="entry name" value="Cell_cycle_FtsW-rel_CS"/>
</dbReference>
<keyword evidence="3 16" id="KW-1003">Cell membrane</keyword>
<evidence type="ECO:0000256" key="13">
    <source>
        <dbReference type="ARBA" id="ARBA00023316"/>
    </source>
</evidence>
<evidence type="ECO:0000256" key="15">
    <source>
        <dbReference type="ARBA" id="ARBA00049902"/>
    </source>
</evidence>
<proteinExistence type="inferred from homology"/>
<dbReference type="NCBIfam" id="TIGR02614">
    <property type="entry name" value="ftsW"/>
    <property type="match status" value="1"/>
</dbReference>
<dbReference type="PANTHER" id="PTHR30474:SF2">
    <property type="entry name" value="PEPTIDOGLYCAN GLYCOSYLTRANSFERASE FTSW-RELATED"/>
    <property type="match status" value="1"/>
</dbReference>
<dbReference type="Proteomes" id="UP001629953">
    <property type="component" value="Unassembled WGS sequence"/>
</dbReference>
<comment type="similarity">
    <text evidence="14 16">Belongs to the SEDS family. FtsW subfamily.</text>
</comment>
<feature type="transmembrane region" description="Helical" evidence="16">
    <location>
        <begin position="70"/>
        <end position="92"/>
    </location>
</feature>
<sequence>MKLRLWPTALQRSLLWLRTPVGSESSRLYDRSLLLLAIALLCLGLVMVASASIAESMASHHSPFIFVRRHAVYVVICLLAMAITVQVPVEFWKQHNAKFLLATMLGLVLVLVVGRNVNGSSRWIGIGPLNIQPAEFAKLALFAYLAGYLVRRHQEIRDSLKGFLKPLAVLCVMALLILAQPDLGTVVVMFVATIGMLFIAGAKLIQFFGLIISGSVAVVILIVTEPYRMERVTSFLNPWQDPFGSGYQLTQSLMAFGRGQWFGEGLGNSVLKLEYLPEAHTDFVMAILAEELGFVGVCVVLVLLSWLSYKAVAIGRRALQSERPFEGYLACGIGFWIAFQSAVNIGAASGMMPTKGLTLPLVSYGGSSLLVMAIAIGLLLRIDFEWRQDDQQAHRREGE</sequence>
<dbReference type="InterPro" id="IPR001182">
    <property type="entry name" value="FtsW/RodA"/>
</dbReference>
<keyword evidence="5 16" id="KW-0328">Glycosyltransferase</keyword>
<feature type="transmembrane region" description="Helical" evidence="16">
    <location>
        <begin position="283"/>
        <end position="307"/>
    </location>
</feature>
<evidence type="ECO:0000256" key="9">
    <source>
        <dbReference type="ARBA" id="ARBA00022984"/>
    </source>
</evidence>
<name>A0ABW9G5Y7_9GAMM</name>
<feature type="transmembrane region" description="Helical" evidence="16">
    <location>
        <begin position="162"/>
        <end position="179"/>
    </location>
</feature>
<evidence type="ECO:0000256" key="11">
    <source>
        <dbReference type="ARBA" id="ARBA00023136"/>
    </source>
</evidence>
<feature type="transmembrane region" description="Helical" evidence="16">
    <location>
        <begin position="361"/>
        <end position="380"/>
    </location>
</feature>
<keyword evidence="10 16" id="KW-1133">Transmembrane helix</keyword>
<keyword evidence="7 16" id="KW-0812">Transmembrane</keyword>
<feature type="transmembrane region" description="Helical" evidence="16">
    <location>
        <begin position="99"/>
        <end position="117"/>
    </location>
</feature>
<keyword evidence="13 16" id="KW-0961">Cell wall biogenesis/degradation</keyword>
<evidence type="ECO:0000256" key="2">
    <source>
        <dbReference type="ARBA" id="ARBA00004752"/>
    </source>
</evidence>
<dbReference type="PANTHER" id="PTHR30474">
    <property type="entry name" value="CELL CYCLE PROTEIN"/>
    <property type="match status" value="1"/>
</dbReference>
<dbReference type="Pfam" id="PF01098">
    <property type="entry name" value="FTSW_RODA_SPOVE"/>
    <property type="match status" value="1"/>
</dbReference>
<dbReference type="EMBL" id="JBEQCT010000002">
    <property type="protein sequence ID" value="MFM2484814.1"/>
    <property type="molecule type" value="Genomic_DNA"/>
</dbReference>
<dbReference type="RefSeq" id="WP_408623002.1">
    <property type="nucleotide sequence ID" value="NZ_JBEQCT010000002.1"/>
</dbReference>
<feature type="transmembrane region" description="Helical" evidence="16">
    <location>
        <begin position="328"/>
        <end position="349"/>
    </location>
</feature>
<feature type="transmembrane region" description="Helical" evidence="16">
    <location>
        <begin position="185"/>
        <end position="202"/>
    </location>
</feature>
<keyword evidence="4 16" id="KW-0132">Cell division</keyword>
<dbReference type="PROSITE" id="PS00428">
    <property type="entry name" value="FTSW_RODA_SPOVE"/>
    <property type="match status" value="1"/>
</dbReference>
<keyword evidence="11 16" id="KW-0472">Membrane</keyword>
<comment type="function">
    <text evidence="16">Peptidoglycan polymerase that is essential for cell division.</text>
</comment>